<proteinExistence type="predicted"/>
<accession>A0ABW6ESE0</accession>
<protein>
    <submittedName>
        <fullName evidence="2">Uncharacterized protein</fullName>
    </submittedName>
</protein>
<organism evidence="2 3">
    <name type="scientific">Streptomyces rubiginosohelvolus</name>
    <dbReference type="NCBI Taxonomy" id="67362"/>
    <lineage>
        <taxon>Bacteria</taxon>
        <taxon>Bacillati</taxon>
        <taxon>Actinomycetota</taxon>
        <taxon>Actinomycetes</taxon>
        <taxon>Kitasatosporales</taxon>
        <taxon>Streptomycetaceae</taxon>
        <taxon>Streptomyces</taxon>
    </lineage>
</organism>
<sequence>MSHPHPDFELYDNIDRTPDQVAAASAVTATRYDLRRWSLRDAEEFLARHPLPSAPLPRLDPGPYVAALAAAEKPAEVSAVTQHLLDAVYPTVRELSNLLLGIARREGRHRSAAPDSAPKMLMSAASRCLDALALADQADMRVLRDEYDPAPQPPPPRPQPAQGLPPSPPGSAHASAPHRPSTRHTP</sequence>
<feature type="compositionally biased region" description="Low complexity" evidence="1">
    <location>
        <begin position="170"/>
        <end position="179"/>
    </location>
</feature>
<name>A0ABW6ESE0_9ACTN</name>
<feature type="region of interest" description="Disordered" evidence="1">
    <location>
        <begin position="140"/>
        <end position="186"/>
    </location>
</feature>
<dbReference type="Proteomes" id="UP001598352">
    <property type="component" value="Unassembled WGS sequence"/>
</dbReference>
<evidence type="ECO:0000256" key="1">
    <source>
        <dbReference type="SAM" id="MobiDB-lite"/>
    </source>
</evidence>
<evidence type="ECO:0000313" key="3">
    <source>
        <dbReference type="Proteomes" id="UP001598352"/>
    </source>
</evidence>
<comment type="caution">
    <text evidence="2">The sequence shown here is derived from an EMBL/GenBank/DDBJ whole genome shotgun (WGS) entry which is preliminary data.</text>
</comment>
<feature type="compositionally biased region" description="Pro residues" evidence="1">
    <location>
        <begin position="150"/>
        <end position="169"/>
    </location>
</feature>
<dbReference type="RefSeq" id="WP_382760554.1">
    <property type="nucleotide sequence ID" value="NZ_JBHXKZ010000001.1"/>
</dbReference>
<evidence type="ECO:0000313" key="2">
    <source>
        <dbReference type="EMBL" id="MFD4821219.1"/>
    </source>
</evidence>
<dbReference type="EMBL" id="JBHXKZ010000001">
    <property type="protein sequence ID" value="MFD4821219.1"/>
    <property type="molecule type" value="Genomic_DNA"/>
</dbReference>
<keyword evidence="3" id="KW-1185">Reference proteome</keyword>
<gene>
    <name evidence="2" type="ORF">ACFWOQ_01425</name>
</gene>
<reference evidence="2 3" key="1">
    <citation type="submission" date="2024-09" db="EMBL/GenBank/DDBJ databases">
        <title>The Natural Products Discovery Center: Release of the First 8490 Sequenced Strains for Exploring Actinobacteria Biosynthetic Diversity.</title>
        <authorList>
            <person name="Kalkreuter E."/>
            <person name="Kautsar S.A."/>
            <person name="Yang D."/>
            <person name="Bader C.D."/>
            <person name="Teijaro C.N."/>
            <person name="Fluegel L."/>
            <person name="Davis C.M."/>
            <person name="Simpson J.R."/>
            <person name="Lauterbach L."/>
            <person name="Steele A.D."/>
            <person name="Gui C."/>
            <person name="Meng S."/>
            <person name="Li G."/>
            <person name="Viehrig K."/>
            <person name="Ye F."/>
            <person name="Su P."/>
            <person name="Kiefer A.F."/>
            <person name="Nichols A."/>
            <person name="Cepeda A.J."/>
            <person name="Yan W."/>
            <person name="Fan B."/>
            <person name="Jiang Y."/>
            <person name="Adhikari A."/>
            <person name="Zheng C.-J."/>
            <person name="Schuster L."/>
            <person name="Cowan T.M."/>
            <person name="Smanski M.J."/>
            <person name="Chevrette M.G."/>
            <person name="De Carvalho L.P.S."/>
            <person name="Shen B."/>
        </authorList>
    </citation>
    <scope>NUCLEOTIDE SEQUENCE [LARGE SCALE GENOMIC DNA]</scope>
    <source>
        <strain evidence="2 3">NPDC058428</strain>
    </source>
</reference>